<dbReference type="EMBL" id="QGKV02002055">
    <property type="protein sequence ID" value="KAF3496559.1"/>
    <property type="molecule type" value="Genomic_DNA"/>
</dbReference>
<accession>A0ABQ7AFJ8</accession>
<comment type="caution">
    <text evidence="1">The sequence shown here is derived from an EMBL/GenBank/DDBJ whole genome shotgun (WGS) entry which is preliminary data.</text>
</comment>
<proteinExistence type="predicted"/>
<sequence>MLRRILGLTLLLEGLSGIFGNILVSFSGSARMGDPDVAVQGHVVFSPTLSHLLSLLEGDVPEADNMSCPVSFAEEAVSKLIMGVPRRFRWVTFLVSEEALRHNRVSGNVVRLSVSAIYNEHQKAKTWKRRPFYTPPPRLARAASLVNGLSSTSSTGGESVPNHDPLVDTHRRLIGEVFFLRSQAQNMMARWDLLVQQVKASARWELMKEWLEKRVEHWDPEEEYRQHLFLSGGIDQQSGSFSRIVTLRSVVGSRFSEEPSF</sequence>
<protein>
    <submittedName>
        <fullName evidence="1">Uncharacterized protein</fullName>
    </submittedName>
</protein>
<name>A0ABQ7AFJ8_BRACR</name>
<evidence type="ECO:0000313" key="2">
    <source>
        <dbReference type="Proteomes" id="UP000266723"/>
    </source>
</evidence>
<reference evidence="1 2" key="1">
    <citation type="journal article" date="2020" name="BMC Genomics">
        <title>Intraspecific diversification of the crop wild relative Brassica cretica Lam. using demographic model selection.</title>
        <authorList>
            <person name="Kioukis A."/>
            <person name="Michalopoulou V.A."/>
            <person name="Briers L."/>
            <person name="Pirintsos S."/>
            <person name="Studholme D.J."/>
            <person name="Pavlidis P."/>
            <person name="Sarris P.F."/>
        </authorList>
    </citation>
    <scope>NUCLEOTIDE SEQUENCE [LARGE SCALE GENOMIC DNA]</scope>
    <source>
        <strain evidence="2">cv. PFS-1207/04</strain>
    </source>
</reference>
<dbReference type="Proteomes" id="UP000266723">
    <property type="component" value="Unassembled WGS sequence"/>
</dbReference>
<evidence type="ECO:0000313" key="1">
    <source>
        <dbReference type="EMBL" id="KAF3496559.1"/>
    </source>
</evidence>
<keyword evidence="2" id="KW-1185">Reference proteome</keyword>
<organism evidence="1 2">
    <name type="scientific">Brassica cretica</name>
    <name type="common">Mustard</name>
    <dbReference type="NCBI Taxonomy" id="69181"/>
    <lineage>
        <taxon>Eukaryota</taxon>
        <taxon>Viridiplantae</taxon>
        <taxon>Streptophyta</taxon>
        <taxon>Embryophyta</taxon>
        <taxon>Tracheophyta</taxon>
        <taxon>Spermatophyta</taxon>
        <taxon>Magnoliopsida</taxon>
        <taxon>eudicotyledons</taxon>
        <taxon>Gunneridae</taxon>
        <taxon>Pentapetalae</taxon>
        <taxon>rosids</taxon>
        <taxon>malvids</taxon>
        <taxon>Brassicales</taxon>
        <taxon>Brassicaceae</taxon>
        <taxon>Brassiceae</taxon>
        <taxon>Brassica</taxon>
    </lineage>
</organism>
<gene>
    <name evidence="1" type="ORF">DY000_02053081</name>
</gene>